<evidence type="ECO:0000313" key="4">
    <source>
        <dbReference type="EMBL" id="MBC8538742.1"/>
    </source>
</evidence>
<evidence type="ECO:0000259" key="3">
    <source>
        <dbReference type="Pfam" id="PF02275"/>
    </source>
</evidence>
<evidence type="ECO:0000256" key="1">
    <source>
        <dbReference type="ARBA" id="ARBA00006625"/>
    </source>
</evidence>
<keyword evidence="2 4" id="KW-0378">Hydrolase</keyword>
<dbReference type="InterPro" id="IPR052193">
    <property type="entry name" value="Peptidase_C59"/>
</dbReference>
<dbReference type="GO" id="GO:0016787">
    <property type="term" value="F:hydrolase activity"/>
    <property type="evidence" value="ECO:0007669"/>
    <property type="project" value="UniProtKB-KW"/>
</dbReference>
<feature type="domain" description="Choloylglycine hydrolase/NAAA C-terminal" evidence="3">
    <location>
        <begin position="2"/>
        <end position="305"/>
    </location>
</feature>
<dbReference type="AlphaFoldDB" id="A0A926HSR5"/>
<dbReference type="InterPro" id="IPR029132">
    <property type="entry name" value="CBAH/NAAA_C"/>
</dbReference>
<protein>
    <submittedName>
        <fullName evidence="4">Choloylglycine hydrolase family protein</fullName>
    </submittedName>
</protein>
<organism evidence="4 5">
    <name type="scientific">Guopingia tenuis</name>
    <dbReference type="NCBI Taxonomy" id="2763656"/>
    <lineage>
        <taxon>Bacteria</taxon>
        <taxon>Bacillati</taxon>
        <taxon>Bacillota</taxon>
        <taxon>Clostridia</taxon>
        <taxon>Christensenellales</taxon>
        <taxon>Christensenellaceae</taxon>
        <taxon>Guopingia</taxon>
    </lineage>
</organism>
<comment type="similarity">
    <text evidence="1">Belongs to the peptidase C59 family.</text>
</comment>
<comment type="caution">
    <text evidence="4">The sequence shown here is derived from an EMBL/GenBank/DDBJ whole genome shotgun (WGS) entry which is preliminary data.</text>
</comment>
<dbReference type="InterPro" id="IPR029055">
    <property type="entry name" value="Ntn_hydrolases_N"/>
</dbReference>
<dbReference type="Gene3D" id="3.60.60.10">
    <property type="entry name" value="Penicillin V Acylase, Chain A"/>
    <property type="match status" value="1"/>
</dbReference>
<dbReference type="EMBL" id="JACRSS010000003">
    <property type="protein sequence ID" value="MBC8538742.1"/>
    <property type="molecule type" value="Genomic_DNA"/>
</dbReference>
<sequence length="330" mass="35621">MCTAIAAKTAEGDFLLGRTMDFSYPLDPELFVAAPGYAWPSLTGTQMLQGRFRFMGIGQDISPVVFSDGVNERGFAAAMLYFPGYAAYDAPSQEEGILQVAAAELVGYLLGQCATVAQAVSLLRSIRIVGAEDPVTRSVTPLHWLLADAGGHCMAAEKMTDGLHIMPNPLGVLSNSPNFPWHMTNLRNYLQAAPTQPSEAEWGPVHLEPFGQGGGTFGLPGDFTPPSRFVRAAYLKTHTEFPPGRDAAVRACFHVMESLSIPKGAVVTSRDISDYTQYTAFYSLQAQECYFRTYDNSQITMAAMADAPGAFRGIRSLGKLPQAGAFARLV</sequence>
<dbReference type="PANTHER" id="PTHR35527">
    <property type="entry name" value="CHOLOYLGLYCINE HYDROLASE"/>
    <property type="match status" value="1"/>
</dbReference>
<dbReference type="RefSeq" id="WP_249280443.1">
    <property type="nucleotide sequence ID" value="NZ_JACRSS010000003.1"/>
</dbReference>
<accession>A0A926HSR5</accession>
<dbReference type="Proteomes" id="UP000617951">
    <property type="component" value="Unassembled WGS sequence"/>
</dbReference>
<keyword evidence="5" id="KW-1185">Reference proteome</keyword>
<gene>
    <name evidence="4" type="ORF">H8693_07315</name>
</gene>
<dbReference type="CDD" id="cd00542">
    <property type="entry name" value="Ntn_PVA"/>
    <property type="match status" value="1"/>
</dbReference>
<proteinExistence type="inferred from homology"/>
<name>A0A926HSR5_9FIRM</name>
<dbReference type="Pfam" id="PF02275">
    <property type="entry name" value="CBAH"/>
    <property type="match status" value="1"/>
</dbReference>
<reference evidence="4" key="1">
    <citation type="submission" date="2020-08" db="EMBL/GenBank/DDBJ databases">
        <title>Genome public.</title>
        <authorList>
            <person name="Liu C."/>
            <person name="Sun Q."/>
        </authorList>
    </citation>
    <scope>NUCLEOTIDE SEQUENCE</scope>
    <source>
        <strain evidence="4">NSJ-63</strain>
    </source>
</reference>
<evidence type="ECO:0000313" key="5">
    <source>
        <dbReference type="Proteomes" id="UP000617951"/>
    </source>
</evidence>
<dbReference type="SUPFAM" id="SSF56235">
    <property type="entry name" value="N-terminal nucleophile aminohydrolases (Ntn hydrolases)"/>
    <property type="match status" value="1"/>
</dbReference>
<dbReference type="PANTHER" id="PTHR35527:SF2">
    <property type="entry name" value="HYDROLASE"/>
    <property type="match status" value="1"/>
</dbReference>
<evidence type="ECO:0000256" key="2">
    <source>
        <dbReference type="ARBA" id="ARBA00022801"/>
    </source>
</evidence>